<dbReference type="Proteomes" id="UP000194474">
    <property type="component" value="Unassembled WGS sequence"/>
</dbReference>
<evidence type="ECO:0000256" key="2">
    <source>
        <dbReference type="SAM" id="SignalP"/>
    </source>
</evidence>
<name>A0A1Y6FM39_9HYPH</name>
<evidence type="ECO:0000313" key="4">
    <source>
        <dbReference type="Proteomes" id="UP000194474"/>
    </source>
</evidence>
<feature type="repeat" description="TPR" evidence="1">
    <location>
        <begin position="106"/>
        <end position="139"/>
    </location>
</feature>
<keyword evidence="4" id="KW-1185">Reference proteome</keyword>
<reference evidence="4" key="1">
    <citation type="submission" date="2017-04" db="EMBL/GenBank/DDBJ databases">
        <authorList>
            <person name="Varghese N."/>
            <person name="Submissions S."/>
        </authorList>
    </citation>
    <scope>NUCLEOTIDE SEQUENCE [LARGE SCALE GENOMIC DNA]</scope>
</reference>
<proteinExistence type="predicted"/>
<sequence length="189" mass="20766">MQMLARMALSVFLVAALPSSVALGQTFTPSATQSAELDALFSRLSASTTEPEARQIADRIWRIWTRPDDPVLAARVDEIIKGGGFAGPASQLPLIDALIEDYPDYPEGWNLRATAHFMRGAYDDALADVARTLALEPRHFGAMAGRALILHTQGKYDQALESIKQALDIHPWLPERSLFPELGKPPMRS</sequence>
<dbReference type="InterPro" id="IPR019734">
    <property type="entry name" value="TPR_rpt"/>
</dbReference>
<protein>
    <submittedName>
        <fullName evidence="3">Tetratricopeptide repeat-containing protein</fullName>
    </submittedName>
</protein>
<dbReference type="EMBL" id="FXWK01000001">
    <property type="protein sequence ID" value="SMQ75978.1"/>
    <property type="molecule type" value="Genomic_DNA"/>
</dbReference>
<accession>A0A1Y6FM39</accession>
<organism evidence="3 4">
    <name type="scientific">Devosia lucknowensis</name>
    <dbReference type="NCBI Taxonomy" id="1096929"/>
    <lineage>
        <taxon>Bacteria</taxon>
        <taxon>Pseudomonadati</taxon>
        <taxon>Pseudomonadota</taxon>
        <taxon>Alphaproteobacteria</taxon>
        <taxon>Hyphomicrobiales</taxon>
        <taxon>Devosiaceae</taxon>
        <taxon>Devosia</taxon>
    </lineage>
</organism>
<keyword evidence="1" id="KW-0802">TPR repeat</keyword>
<dbReference type="Gene3D" id="1.25.40.10">
    <property type="entry name" value="Tetratricopeptide repeat domain"/>
    <property type="match status" value="1"/>
</dbReference>
<feature type="repeat" description="TPR" evidence="1">
    <location>
        <begin position="140"/>
        <end position="173"/>
    </location>
</feature>
<feature type="signal peptide" evidence="2">
    <location>
        <begin position="1"/>
        <end position="24"/>
    </location>
</feature>
<gene>
    <name evidence="3" type="ORF">SAMN06295905_2489</name>
</gene>
<evidence type="ECO:0000313" key="3">
    <source>
        <dbReference type="EMBL" id="SMQ75978.1"/>
    </source>
</evidence>
<dbReference type="OrthoDB" id="9815010at2"/>
<dbReference type="SMART" id="SM00028">
    <property type="entry name" value="TPR"/>
    <property type="match status" value="2"/>
</dbReference>
<dbReference type="InterPro" id="IPR011990">
    <property type="entry name" value="TPR-like_helical_dom_sf"/>
</dbReference>
<evidence type="ECO:0000256" key="1">
    <source>
        <dbReference type="PROSITE-ProRule" id="PRU00339"/>
    </source>
</evidence>
<keyword evidence="2" id="KW-0732">Signal</keyword>
<dbReference type="Pfam" id="PF13432">
    <property type="entry name" value="TPR_16"/>
    <property type="match status" value="1"/>
</dbReference>
<dbReference type="SUPFAM" id="SSF48452">
    <property type="entry name" value="TPR-like"/>
    <property type="match status" value="1"/>
</dbReference>
<dbReference type="AlphaFoldDB" id="A0A1Y6FM39"/>
<dbReference type="PROSITE" id="PS50005">
    <property type="entry name" value="TPR"/>
    <property type="match status" value="2"/>
</dbReference>
<feature type="chain" id="PRO_5012509247" evidence="2">
    <location>
        <begin position="25"/>
        <end position="189"/>
    </location>
</feature>